<dbReference type="EMBL" id="LXQA010309476">
    <property type="protein sequence ID" value="MCI42823.1"/>
    <property type="molecule type" value="Genomic_DNA"/>
</dbReference>
<organism evidence="2 3">
    <name type="scientific">Trifolium medium</name>
    <dbReference type="NCBI Taxonomy" id="97028"/>
    <lineage>
        <taxon>Eukaryota</taxon>
        <taxon>Viridiplantae</taxon>
        <taxon>Streptophyta</taxon>
        <taxon>Embryophyta</taxon>
        <taxon>Tracheophyta</taxon>
        <taxon>Spermatophyta</taxon>
        <taxon>Magnoliopsida</taxon>
        <taxon>eudicotyledons</taxon>
        <taxon>Gunneridae</taxon>
        <taxon>Pentapetalae</taxon>
        <taxon>rosids</taxon>
        <taxon>fabids</taxon>
        <taxon>Fabales</taxon>
        <taxon>Fabaceae</taxon>
        <taxon>Papilionoideae</taxon>
        <taxon>50 kb inversion clade</taxon>
        <taxon>NPAAA clade</taxon>
        <taxon>Hologalegina</taxon>
        <taxon>IRL clade</taxon>
        <taxon>Trifolieae</taxon>
        <taxon>Trifolium</taxon>
    </lineage>
</organism>
<sequence>DDGEGGVDEESHGDRSVFEVMEMV</sequence>
<dbReference type="Proteomes" id="UP000265520">
    <property type="component" value="Unassembled WGS sequence"/>
</dbReference>
<protein>
    <submittedName>
        <fullName evidence="2">Uncharacterized protein</fullName>
    </submittedName>
</protein>
<accession>A0A392S1Q0</accession>
<reference evidence="2 3" key="1">
    <citation type="journal article" date="2018" name="Front. Plant Sci.">
        <title>Red Clover (Trifolium pratense) and Zigzag Clover (T. medium) - A Picture of Genomic Similarities and Differences.</title>
        <authorList>
            <person name="Dluhosova J."/>
            <person name="Istvanek J."/>
            <person name="Nedelnik J."/>
            <person name="Repkova J."/>
        </authorList>
    </citation>
    <scope>NUCLEOTIDE SEQUENCE [LARGE SCALE GENOMIC DNA]</scope>
    <source>
        <strain evidence="3">cv. 10/8</strain>
        <tissue evidence="2">Leaf</tissue>
    </source>
</reference>
<evidence type="ECO:0000313" key="2">
    <source>
        <dbReference type="EMBL" id="MCI42823.1"/>
    </source>
</evidence>
<evidence type="ECO:0000313" key="3">
    <source>
        <dbReference type="Proteomes" id="UP000265520"/>
    </source>
</evidence>
<dbReference type="AlphaFoldDB" id="A0A392S1Q0"/>
<feature type="non-terminal residue" evidence="2">
    <location>
        <position position="1"/>
    </location>
</feature>
<evidence type="ECO:0000256" key="1">
    <source>
        <dbReference type="SAM" id="MobiDB-lite"/>
    </source>
</evidence>
<keyword evidence="3" id="KW-1185">Reference proteome</keyword>
<comment type="caution">
    <text evidence="2">The sequence shown here is derived from an EMBL/GenBank/DDBJ whole genome shotgun (WGS) entry which is preliminary data.</text>
</comment>
<feature type="region of interest" description="Disordered" evidence="1">
    <location>
        <begin position="1"/>
        <end position="24"/>
    </location>
</feature>
<name>A0A392S1Q0_9FABA</name>
<proteinExistence type="predicted"/>